<keyword evidence="8" id="KW-0031">Aminopeptidase</keyword>
<feature type="domain" description="Creatinase N-terminal" evidence="6">
    <location>
        <begin position="27"/>
        <end position="163"/>
    </location>
</feature>
<evidence type="ECO:0000259" key="7">
    <source>
        <dbReference type="Pfam" id="PF16188"/>
    </source>
</evidence>
<dbReference type="GO" id="GO:0070006">
    <property type="term" value="F:metalloaminopeptidase activity"/>
    <property type="evidence" value="ECO:0007669"/>
    <property type="project" value="InterPro"/>
</dbReference>
<dbReference type="InterPro" id="IPR032416">
    <property type="entry name" value="Peptidase_M24_C"/>
</dbReference>
<proteinExistence type="inferred from homology"/>
<feature type="domain" description="Peptidase M24 C-terminal" evidence="7">
    <location>
        <begin position="556"/>
        <end position="615"/>
    </location>
</feature>
<keyword evidence="9" id="KW-1185">Reference proteome</keyword>
<sequence length="615" mass="66570">MTSDIAPAATGFQSFVSTASPEQGPPRVAALRAQMTAEGLDAFIVPRADVHQGEYVAPRDERLAWLTGFTGSAGFAAVLADEAGLFVDGRYTVQARAQVDTEVITPVDWPKTRLGPWLAERLERGAVVAFDPWLHTAKEIETLREALEPKGVALRETDNLVDRVWEDQPEPPQGQVSAYPDEFAGRTHGEKRQAAADALREAGQKAAVLTLPDSIAWLLNIRGADLPRVPVAQAFCILHDTGHADMFVDAAKVDEVRDHLGDEVTVHAPKEFAAALEGLDGPVRVDKATAPLAVSRLLDRAGVEVTWGDDPCILPKARKSGAEIAATTKAHLRDAAAMCHFLAWLDAEAEGLADRDAPLTEIDVVRRLEAFRRDTNALRDISFDTIAGAGPHAALPHYRVTEESNRAVQPGELLLVDSGGQYVDGTTDITRTVAVGAPSDEHRACFTRVLQGMIAVSRARWPRGLAGRDLDALARAPLWMAGQDYDHGTGHGVGVYLSVHEGPQRLSRISDVPLEPGMILSNEPGYYREGAFGIRIENLIVVETAPALAGGDDRDMLHFATLTWVPIDRRLIDTGMLSRDERAWIDAYHAEVARKLAPRLDGAAAAWLARATAPV</sequence>
<dbReference type="CDD" id="cd01085">
    <property type="entry name" value="APP"/>
    <property type="match status" value="1"/>
</dbReference>
<keyword evidence="2" id="KW-0479">Metal-binding</keyword>
<dbReference type="InterPro" id="IPR036005">
    <property type="entry name" value="Creatinase/aminopeptidase-like"/>
</dbReference>
<evidence type="ECO:0000256" key="3">
    <source>
        <dbReference type="ARBA" id="ARBA00022801"/>
    </source>
</evidence>
<dbReference type="FunFam" id="3.90.230.10:FF:000007">
    <property type="entry name" value="Xaa-Pro aminopeptidase P"/>
    <property type="match status" value="1"/>
</dbReference>
<name>A0A1I5M2C3_9RHOB</name>
<evidence type="ECO:0000313" key="9">
    <source>
        <dbReference type="Proteomes" id="UP000199356"/>
    </source>
</evidence>
<organism evidence="8 9">
    <name type="scientific">Tranquillimonas alkanivorans</name>
    <dbReference type="NCBI Taxonomy" id="441119"/>
    <lineage>
        <taxon>Bacteria</taxon>
        <taxon>Pseudomonadati</taxon>
        <taxon>Pseudomonadota</taxon>
        <taxon>Alphaproteobacteria</taxon>
        <taxon>Rhodobacterales</taxon>
        <taxon>Roseobacteraceae</taxon>
        <taxon>Tranquillimonas</taxon>
    </lineage>
</organism>
<dbReference type="Pfam" id="PF16189">
    <property type="entry name" value="Creatinase_N_2"/>
    <property type="match status" value="1"/>
</dbReference>
<evidence type="ECO:0000259" key="5">
    <source>
        <dbReference type="Pfam" id="PF00557"/>
    </source>
</evidence>
<dbReference type="OrthoDB" id="9806388at2"/>
<keyword evidence="4" id="KW-0464">Manganese</keyword>
<dbReference type="GO" id="GO:0005737">
    <property type="term" value="C:cytoplasm"/>
    <property type="evidence" value="ECO:0007669"/>
    <property type="project" value="UniProtKB-ARBA"/>
</dbReference>
<dbReference type="Proteomes" id="UP000199356">
    <property type="component" value="Unassembled WGS sequence"/>
</dbReference>
<accession>A0A1I5M2C3</accession>
<dbReference type="SUPFAM" id="SSF53092">
    <property type="entry name" value="Creatinase/prolidase N-terminal domain"/>
    <property type="match status" value="1"/>
</dbReference>
<dbReference type="Pfam" id="PF00557">
    <property type="entry name" value="Peptidase_M24"/>
    <property type="match status" value="1"/>
</dbReference>
<dbReference type="InterPro" id="IPR029149">
    <property type="entry name" value="Creatin/AminoP/Spt16_N"/>
</dbReference>
<evidence type="ECO:0000256" key="1">
    <source>
        <dbReference type="ARBA" id="ARBA00008766"/>
    </source>
</evidence>
<evidence type="ECO:0000259" key="6">
    <source>
        <dbReference type="Pfam" id="PF01321"/>
    </source>
</evidence>
<dbReference type="PANTHER" id="PTHR43763:SF6">
    <property type="entry name" value="XAA-PRO AMINOPEPTIDASE 1"/>
    <property type="match status" value="1"/>
</dbReference>
<evidence type="ECO:0000313" key="8">
    <source>
        <dbReference type="EMBL" id="SFP03181.1"/>
    </source>
</evidence>
<comment type="similarity">
    <text evidence="1">Belongs to the peptidase M24B family.</text>
</comment>
<keyword evidence="3" id="KW-0378">Hydrolase</keyword>
<reference evidence="8 9" key="1">
    <citation type="submission" date="2016-10" db="EMBL/GenBank/DDBJ databases">
        <authorList>
            <person name="de Groot N.N."/>
        </authorList>
    </citation>
    <scope>NUCLEOTIDE SEQUENCE [LARGE SCALE GENOMIC DNA]</scope>
    <source>
        <strain evidence="8 9">DSM 19547</strain>
    </source>
</reference>
<dbReference type="EMBL" id="FOXA01000002">
    <property type="protein sequence ID" value="SFP03181.1"/>
    <property type="molecule type" value="Genomic_DNA"/>
</dbReference>
<dbReference type="PANTHER" id="PTHR43763">
    <property type="entry name" value="XAA-PRO AMINOPEPTIDASE 1"/>
    <property type="match status" value="1"/>
</dbReference>
<dbReference type="GO" id="GO:0046872">
    <property type="term" value="F:metal ion binding"/>
    <property type="evidence" value="ECO:0007669"/>
    <property type="project" value="UniProtKB-KW"/>
</dbReference>
<dbReference type="InterPro" id="IPR000587">
    <property type="entry name" value="Creatinase_N"/>
</dbReference>
<evidence type="ECO:0000256" key="2">
    <source>
        <dbReference type="ARBA" id="ARBA00022723"/>
    </source>
</evidence>
<dbReference type="STRING" id="441119.SAMN04488047_10229"/>
<evidence type="ECO:0000256" key="4">
    <source>
        <dbReference type="ARBA" id="ARBA00023211"/>
    </source>
</evidence>
<dbReference type="AlphaFoldDB" id="A0A1I5M2C3"/>
<dbReference type="InterPro" id="IPR033740">
    <property type="entry name" value="Pept_M24B"/>
</dbReference>
<dbReference type="Pfam" id="PF16188">
    <property type="entry name" value="Peptidase_M24_C"/>
    <property type="match status" value="1"/>
</dbReference>
<keyword evidence="8" id="KW-0645">Protease</keyword>
<dbReference type="InterPro" id="IPR050422">
    <property type="entry name" value="X-Pro_aminopeptidase_P"/>
</dbReference>
<feature type="domain" description="Peptidase M24" evidence="5">
    <location>
        <begin position="328"/>
        <end position="543"/>
    </location>
</feature>
<protein>
    <submittedName>
        <fullName evidence="8">Xaa-Pro aminopeptidase</fullName>
    </submittedName>
</protein>
<dbReference type="Pfam" id="PF01321">
    <property type="entry name" value="Creatinase_N"/>
    <property type="match status" value="1"/>
</dbReference>
<dbReference type="Gene3D" id="3.90.230.10">
    <property type="entry name" value="Creatinase/methionine aminopeptidase superfamily"/>
    <property type="match status" value="1"/>
</dbReference>
<dbReference type="Gene3D" id="3.40.350.10">
    <property type="entry name" value="Creatinase/prolidase N-terminal domain"/>
    <property type="match status" value="2"/>
</dbReference>
<dbReference type="RefSeq" id="WP_093417916.1">
    <property type="nucleotide sequence ID" value="NZ_FOXA01000002.1"/>
</dbReference>
<gene>
    <name evidence="8" type="ORF">SAMN04488047_10229</name>
</gene>
<dbReference type="SUPFAM" id="SSF55920">
    <property type="entry name" value="Creatinase/aminopeptidase"/>
    <property type="match status" value="1"/>
</dbReference>
<dbReference type="InterPro" id="IPR000994">
    <property type="entry name" value="Pept_M24"/>
</dbReference>